<dbReference type="InterPro" id="IPR000531">
    <property type="entry name" value="Beta-barrel_TonB"/>
</dbReference>
<keyword evidence="12" id="KW-0732">Signal</keyword>
<keyword evidence="14" id="KW-0675">Receptor</keyword>
<evidence type="ECO:0000256" key="11">
    <source>
        <dbReference type="RuleBase" id="RU003357"/>
    </source>
</evidence>
<reference evidence="14 15" key="1">
    <citation type="submission" date="2020-04" db="EMBL/GenBank/DDBJ databases">
        <title>Molecular characterization of pseudomonads from Agaricus bisporus reveal novel blotch 2 pathogens in Western Europe.</title>
        <authorList>
            <person name="Taparia T."/>
            <person name="Krijger M."/>
            <person name="Haynes E."/>
            <person name="Elpinstone J.G."/>
            <person name="Noble R."/>
            <person name="Van Der Wolf J."/>
        </authorList>
    </citation>
    <scope>NUCLEOTIDE SEQUENCE [LARGE SCALE GENOMIC DNA]</scope>
    <source>
        <strain evidence="14 15">IPO3753</strain>
    </source>
</reference>
<dbReference type="Proteomes" id="UP000546584">
    <property type="component" value="Unassembled WGS sequence"/>
</dbReference>
<keyword evidence="9 10" id="KW-0998">Cell outer membrane</keyword>
<keyword evidence="8 10" id="KW-0472">Membrane</keyword>
<dbReference type="InterPro" id="IPR012910">
    <property type="entry name" value="Plug_dom"/>
</dbReference>
<keyword evidence="4" id="KW-0406">Ion transport</keyword>
<evidence type="ECO:0000256" key="7">
    <source>
        <dbReference type="ARBA" id="ARBA00023077"/>
    </source>
</evidence>
<dbReference type="GO" id="GO:0006826">
    <property type="term" value="P:iron ion transport"/>
    <property type="evidence" value="ECO:0007669"/>
    <property type="project" value="UniProtKB-KW"/>
</dbReference>
<evidence type="ECO:0000256" key="2">
    <source>
        <dbReference type="ARBA" id="ARBA00022448"/>
    </source>
</evidence>
<dbReference type="InterPro" id="IPR039426">
    <property type="entry name" value="TonB-dep_rcpt-like"/>
</dbReference>
<dbReference type="RefSeq" id="WP_177025391.1">
    <property type="nucleotide sequence ID" value="NZ_JACAQR010000003.1"/>
</dbReference>
<evidence type="ECO:0000256" key="4">
    <source>
        <dbReference type="ARBA" id="ARBA00022496"/>
    </source>
</evidence>
<keyword evidence="2 10" id="KW-0813">Transport</keyword>
<dbReference type="InterPro" id="IPR037066">
    <property type="entry name" value="Plug_dom_sf"/>
</dbReference>
<name>A0AAJ3LFW8_9PSED</name>
<comment type="subcellular location">
    <subcellularLocation>
        <location evidence="1 10">Cell outer membrane</location>
        <topology evidence="1 10">Multi-pass membrane protein</topology>
    </subcellularLocation>
</comment>
<dbReference type="SMART" id="SM00965">
    <property type="entry name" value="STN"/>
    <property type="match status" value="1"/>
</dbReference>
<dbReference type="Gene3D" id="3.55.50.30">
    <property type="match status" value="1"/>
</dbReference>
<accession>A0AAJ3LFW8</accession>
<dbReference type="CDD" id="cd01347">
    <property type="entry name" value="ligand_gated_channel"/>
    <property type="match status" value="1"/>
</dbReference>
<dbReference type="EMBL" id="JACAQR010000003">
    <property type="protein sequence ID" value="NWD40752.1"/>
    <property type="molecule type" value="Genomic_DNA"/>
</dbReference>
<evidence type="ECO:0000313" key="14">
    <source>
        <dbReference type="EMBL" id="NWD40752.1"/>
    </source>
</evidence>
<evidence type="ECO:0000256" key="9">
    <source>
        <dbReference type="ARBA" id="ARBA00023237"/>
    </source>
</evidence>
<comment type="caution">
    <text evidence="14">The sequence shown here is derived from an EMBL/GenBank/DDBJ whole genome shotgun (WGS) entry which is preliminary data.</text>
</comment>
<evidence type="ECO:0000259" key="13">
    <source>
        <dbReference type="SMART" id="SM00965"/>
    </source>
</evidence>
<evidence type="ECO:0000256" key="12">
    <source>
        <dbReference type="SAM" id="SignalP"/>
    </source>
</evidence>
<dbReference type="PANTHER" id="PTHR47234:SF2">
    <property type="entry name" value="TONB-DEPENDENT RECEPTOR"/>
    <property type="match status" value="1"/>
</dbReference>
<sequence length="973" mass="104637">MFLFKQQLPRLTLAAALAMGVCSNCVMAQEAASQVFSFDIAGGPLDSVLLDISRQTGVMISFNQQLVQGKRSAPIRGDLGSLQAVDKALQGSGLQVSDSEQGLTVHAAAATSTNVVPAAGKSTDYRLEKVTVTGTAIRRVDAETAVPVTILRVEQLREQGVSTTEELINRISANQSSVGSGRSVGSSSGGAAFADLRGIGANKTLVLLNGRRLSNNAVNTTNGSGVDLNTIPFAAIDRVEVLRDGASALYGTDAIGGVINFITKTSLTGGQLSTNYDSPTRSGGGDSHNFSGSYGFGDLEDDRFNVFGVVSYDKQTRLAAKDRDYTYNYQPGRGLDFTSGTAAPANWSQGSNATNPLAGSGCNSPGLLSRNGICRQSLWSYLDLVPETEKTSAFAKATGKLADDHTVSLEYFWARNENRTQIGPGTLMGAQVNPGTAFYPGNGITPGPTGFALDPTQPVDVNWRETDAGARKHEDDNTSQRLLLSFEGTVANWDYNVGASYNQNKVVQTILDGYVNDQTISQGIANGVINPFGPQSEAGRALLASSRVDGDYATAVGRVKSIDGRVSREIGDWFGAGPTGLALGGEYRKEDFHQDFAQFAETVQSLGVDPNGAVRGNRSVSAEYAEVNVPVFDSLELSAAVRHDKYSDFGSTTNPKYSFRFQPFKELVVRGAYSEGFRAPSLYELYNPTYTSYTVANYNDPRLCPGGTPANGGIGNRDCAQQFRRQTGGNGSLSPETARNVTFGFVFQPIERLSAGLDFWWITIANQIAEFPESSVFDDPDAYGDRLIRKADGSIDHIVTGLANLGKTKTNGVDVSFDYRFPSTAIGDFGIGLQGTYVNEYKYQQELKGDYIDKLGDFRGGEFSTAGAVARWRHSLTGTWARGPLGVSLTNRYTSGYHDSDPETHDSVGSYNVWDLAGTYNWSKSLAVTLGAKNLFDRAPPFSNQTYAFQSGYDPKYADPFGRILYTRVSYNF</sequence>
<dbReference type="Pfam" id="PF00593">
    <property type="entry name" value="TonB_dep_Rec_b-barrel"/>
    <property type="match status" value="1"/>
</dbReference>
<dbReference type="GO" id="GO:0009279">
    <property type="term" value="C:cell outer membrane"/>
    <property type="evidence" value="ECO:0007669"/>
    <property type="project" value="UniProtKB-SubCell"/>
</dbReference>
<feature type="chain" id="PRO_5042565744" evidence="12">
    <location>
        <begin position="29"/>
        <end position="973"/>
    </location>
</feature>
<dbReference type="Gene3D" id="2.170.130.10">
    <property type="entry name" value="TonB-dependent receptor, plug domain"/>
    <property type="match status" value="1"/>
</dbReference>
<gene>
    <name evidence="14" type="ORF">HX826_02685</name>
</gene>
<evidence type="ECO:0000256" key="6">
    <source>
        <dbReference type="ARBA" id="ARBA00023004"/>
    </source>
</evidence>
<keyword evidence="5 10" id="KW-0812">Transmembrane</keyword>
<keyword evidence="4" id="KW-0410">Iron transport</keyword>
<feature type="domain" description="Secretin/TonB short N-terminal" evidence="13">
    <location>
        <begin position="58"/>
        <end position="108"/>
    </location>
</feature>
<evidence type="ECO:0000313" key="15">
    <source>
        <dbReference type="Proteomes" id="UP000546584"/>
    </source>
</evidence>
<evidence type="ECO:0000256" key="10">
    <source>
        <dbReference type="PROSITE-ProRule" id="PRU01360"/>
    </source>
</evidence>
<feature type="signal peptide" evidence="12">
    <location>
        <begin position="1"/>
        <end position="28"/>
    </location>
</feature>
<dbReference type="Gene3D" id="2.40.170.20">
    <property type="entry name" value="TonB-dependent receptor, beta-barrel domain"/>
    <property type="match status" value="1"/>
</dbReference>
<comment type="similarity">
    <text evidence="10 11">Belongs to the TonB-dependent receptor family.</text>
</comment>
<dbReference type="Pfam" id="PF07715">
    <property type="entry name" value="Plug"/>
    <property type="match status" value="1"/>
</dbReference>
<dbReference type="SUPFAM" id="SSF56935">
    <property type="entry name" value="Porins"/>
    <property type="match status" value="1"/>
</dbReference>
<keyword evidence="7 11" id="KW-0798">TonB box</keyword>
<evidence type="ECO:0000256" key="3">
    <source>
        <dbReference type="ARBA" id="ARBA00022452"/>
    </source>
</evidence>
<dbReference type="AlphaFoldDB" id="A0AAJ3LFW8"/>
<organism evidence="14 15">
    <name type="scientific">Pseudomonas yamanorum</name>
    <dbReference type="NCBI Taxonomy" id="515393"/>
    <lineage>
        <taxon>Bacteria</taxon>
        <taxon>Pseudomonadati</taxon>
        <taxon>Pseudomonadota</taxon>
        <taxon>Gammaproteobacteria</taxon>
        <taxon>Pseudomonadales</taxon>
        <taxon>Pseudomonadaceae</taxon>
        <taxon>Pseudomonas</taxon>
    </lineage>
</organism>
<proteinExistence type="inferred from homology"/>
<keyword evidence="3 10" id="KW-1134">Transmembrane beta strand</keyword>
<dbReference type="InterPro" id="IPR036942">
    <property type="entry name" value="Beta-barrel_TonB_sf"/>
</dbReference>
<dbReference type="PANTHER" id="PTHR47234">
    <property type="match status" value="1"/>
</dbReference>
<evidence type="ECO:0000256" key="1">
    <source>
        <dbReference type="ARBA" id="ARBA00004571"/>
    </source>
</evidence>
<keyword evidence="6" id="KW-0408">Iron</keyword>
<evidence type="ECO:0000256" key="5">
    <source>
        <dbReference type="ARBA" id="ARBA00022692"/>
    </source>
</evidence>
<protein>
    <submittedName>
        <fullName evidence="14">TonB-dependent receptor</fullName>
    </submittedName>
</protein>
<dbReference type="PROSITE" id="PS52016">
    <property type="entry name" value="TONB_DEPENDENT_REC_3"/>
    <property type="match status" value="1"/>
</dbReference>
<dbReference type="InterPro" id="IPR011662">
    <property type="entry name" value="Secretin/TonB_short_N"/>
</dbReference>
<evidence type="ECO:0000256" key="8">
    <source>
        <dbReference type="ARBA" id="ARBA00023136"/>
    </source>
</evidence>